<evidence type="ECO:0000313" key="2">
    <source>
        <dbReference type="Proteomes" id="UP000217994"/>
    </source>
</evidence>
<evidence type="ECO:0000313" key="1">
    <source>
        <dbReference type="EMBL" id="PCE30853.1"/>
    </source>
</evidence>
<comment type="caution">
    <text evidence="1">The sequence shown here is derived from an EMBL/GenBank/DDBJ whole genome shotgun (WGS) entry which is preliminary data.</text>
</comment>
<dbReference type="Proteomes" id="UP000217994">
    <property type="component" value="Unassembled WGS sequence"/>
</dbReference>
<gene>
    <name evidence="1" type="ORF">BZL54_18970</name>
</gene>
<proteinExistence type="predicted"/>
<dbReference type="EMBL" id="MTZU01000055">
    <property type="protein sequence ID" value="PCE30853.1"/>
    <property type="molecule type" value="Genomic_DNA"/>
</dbReference>
<reference evidence="1 2" key="1">
    <citation type="submission" date="2017-01" db="EMBL/GenBank/DDBJ databases">
        <title>Whole-Genome Shotgun Sequencing of Two beta-Proteobacterial Species in Search of the Bulgecin Biosynthetic Cluster.</title>
        <authorList>
            <person name="Horsman M.E."/>
            <person name="Marous D.R."/>
            <person name="Li R."/>
            <person name="Oliver R.A."/>
            <person name="Byun B."/>
            <person name="Emrich S.J."/>
            <person name="Boggess B."/>
            <person name="Townsend C.A."/>
            <person name="Mobashery S."/>
        </authorList>
    </citation>
    <scope>NUCLEOTIDE SEQUENCE [LARGE SCALE GENOMIC DNA]</scope>
    <source>
        <strain evidence="1 2">ATCC 31433</strain>
    </source>
</reference>
<sequence length="341" mass="36298">MAKNTGKTVALTVLVDELSARGCAIGITSIGRDGEACDVLDETILKPRIHLPAGALVATTRSLLKRSGLRHDELVATPYRNPLGTVTIARMAEAGVVEVAGPSVVAQMKAVIERMLALGAEKVIVDGSINRRCASSPDVTDAVIVATGAILGEDLDAVVRYTVEEIRRLRLPVTPADGVGHGSSDHLVTVAGKRIALPPGFGLTDRTDALKQWRAEHGPFARILLRGAVCEAFLDSVLRACEDDADVRVVATDSSKFYFNRNGVGWYEKRGLHLCVLRDTRLCAITVNPVAPQLRSFDSGAFVARLAAAVPPVAVHDVLHASYPRVAASGHRPAPAFAQDR</sequence>
<dbReference type="AlphaFoldDB" id="A0A2A4FAM3"/>
<name>A0A2A4FAM3_9BURK</name>
<organism evidence="1 2">
    <name type="scientific">Burkholderia ubonensis subsp. mesacidophila</name>
    <dbReference type="NCBI Taxonomy" id="265293"/>
    <lineage>
        <taxon>Bacteria</taxon>
        <taxon>Pseudomonadati</taxon>
        <taxon>Pseudomonadota</taxon>
        <taxon>Betaproteobacteria</taxon>
        <taxon>Burkholderiales</taxon>
        <taxon>Burkholderiaceae</taxon>
        <taxon>Burkholderia</taxon>
        <taxon>Burkholderia cepacia complex</taxon>
    </lineage>
</organism>
<accession>A0A2A4FAM3</accession>
<protein>
    <submittedName>
        <fullName evidence="1">Uncharacterized protein</fullName>
    </submittedName>
</protein>